<gene>
    <name evidence="2" type="ORF">UU29_C0010G0025</name>
</gene>
<accession>A0A0G0U0K9</accession>
<organism evidence="2 3">
    <name type="scientific">Candidatus Daviesbacteria bacterium GW2011_GWA2_40_9</name>
    <dbReference type="NCBI Taxonomy" id="1618424"/>
    <lineage>
        <taxon>Bacteria</taxon>
        <taxon>Candidatus Daviesiibacteriota</taxon>
    </lineage>
</organism>
<feature type="compositionally biased region" description="Low complexity" evidence="1">
    <location>
        <begin position="55"/>
        <end position="67"/>
    </location>
</feature>
<dbReference type="AlphaFoldDB" id="A0A0G0U0K9"/>
<evidence type="ECO:0000313" key="2">
    <source>
        <dbReference type="EMBL" id="KKR82679.1"/>
    </source>
</evidence>
<feature type="compositionally biased region" description="Polar residues" evidence="1">
    <location>
        <begin position="38"/>
        <end position="47"/>
    </location>
</feature>
<proteinExistence type="predicted"/>
<name>A0A0G0U0K9_9BACT</name>
<protein>
    <submittedName>
        <fullName evidence="2">Uncharacterized protein</fullName>
    </submittedName>
</protein>
<feature type="compositionally biased region" description="Polar residues" evidence="1">
    <location>
        <begin position="1"/>
        <end position="20"/>
    </location>
</feature>
<sequence length="84" mass="8189">MDTNQDPQGQTPVADPTQTADPGAVADSTTPVVPANDSAVNTPTSGDESGEALPTAAVGGDTAGDTAPNEEQAPAQMPSDAPEA</sequence>
<evidence type="ECO:0000256" key="1">
    <source>
        <dbReference type="SAM" id="MobiDB-lite"/>
    </source>
</evidence>
<feature type="region of interest" description="Disordered" evidence="1">
    <location>
        <begin position="1"/>
        <end position="84"/>
    </location>
</feature>
<evidence type="ECO:0000313" key="3">
    <source>
        <dbReference type="Proteomes" id="UP000034601"/>
    </source>
</evidence>
<reference evidence="2 3" key="1">
    <citation type="journal article" date="2015" name="Nature">
        <title>rRNA introns, odd ribosomes, and small enigmatic genomes across a large radiation of phyla.</title>
        <authorList>
            <person name="Brown C.T."/>
            <person name="Hug L.A."/>
            <person name="Thomas B.C."/>
            <person name="Sharon I."/>
            <person name="Castelle C.J."/>
            <person name="Singh A."/>
            <person name="Wilkins M.J."/>
            <person name="Williams K.H."/>
            <person name="Banfield J.F."/>
        </authorList>
    </citation>
    <scope>NUCLEOTIDE SEQUENCE [LARGE SCALE GENOMIC DNA]</scope>
</reference>
<dbReference type="Proteomes" id="UP000034601">
    <property type="component" value="Unassembled WGS sequence"/>
</dbReference>
<comment type="caution">
    <text evidence="2">The sequence shown here is derived from an EMBL/GenBank/DDBJ whole genome shotgun (WGS) entry which is preliminary data.</text>
</comment>
<dbReference type="EMBL" id="LCAB01000010">
    <property type="protein sequence ID" value="KKR82679.1"/>
    <property type="molecule type" value="Genomic_DNA"/>
</dbReference>